<accession>A0ABU7CUV1</accession>
<dbReference type="EMBL" id="JAHUTJ010004560">
    <property type="protein sequence ID" value="MED6265921.1"/>
    <property type="molecule type" value="Genomic_DNA"/>
</dbReference>
<dbReference type="Proteomes" id="UP001352852">
    <property type="component" value="Unassembled WGS sequence"/>
</dbReference>
<reference evidence="1 2" key="1">
    <citation type="submission" date="2021-06" db="EMBL/GenBank/DDBJ databases">
        <authorList>
            <person name="Palmer J.M."/>
        </authorList>
    </citation>
    <scope>NUCLEOTIDE SEQUENCE [LARGE SCALE GENOMIC DNA]</scope>
    <source>
        <strain evidence="1 2">CL_MEX2019</strain>
        <tissue evidence="1">Muscle</tissue>
    </source>
</reference>
<evidence type="ECO:0000313" key="1">
    <source>
        <dbReference type="EMBL" id="MED6265921.1"/>
    </source>
</evidence>
<name>A0ABU7CUV1_9TELE</name>
<protein>
    <submittedName>
        <fullName evidence="1">Uncharacterized protein</fullName>
    </submittedName>
</protein>
<gene>
    <name evidence="1" type="ORF">CHARACLAT_030407</name>
</gene>
<organism evidence="1 2">
    <name type="scientific">Characodon lateralis</name>
    <dbReference type="NCBI Taxonomy" id="208331"/>
    <lineage>
        <taxon>Eukaryota</taxon>
        <taxon>Metazoa</taxon>
        <taxon>Chordata</taxon>
        <taxon>Craniata</taxon>
        <taxon>Vertebrata</taxon>
        <taxon>Euteleostomi</taxon>
        <taxon>Actinopterygii</taxon>
        <taxon>Neopterygii</taxon>
        <taxon>Teleostei</taxon>
        <taxon>Neoteleostei</taxon>
        <taxon>Acanthomorphata</taxon>
        <taxon>Ovalentaria</taxon>
        <taxon>Atherinomorphae</taxon>
        <taxon>Cyprinodontiformes</taxon>
        <taxon>Goodeidae</taxon>
        <taxon>Characodon</taxon>
    </lineage>
</organism>
<proteinExistence type="predicted"/>
<keyword evidence="2" id="KW-1185">Reference proteome</keyword>
<evidence type="ECO:0000313" key="2">
    <source>
        <dbReference type="Proteomes" id="UP001352852"/>
    </source>
</evidence>
<comment type="caution">
    <text evidence="1">The sequence shown here is derived from an EMBL/GenBank/DDBJ whole genome shotgun (WGS) entry which is preliminary data.</text>
</comment>
<sequence length="81" mass="9700">MTDWRNQEDVQTLQVAGLYFLIRRSCRQFICTCADLPVPVTTDQFHFLRTPHLYATFYQHSSRSSSRRWFLSAEFFKSFLV</sequence>